<accession>A0A9R0J6U2</accession>
<feature type="chain" id="PRO_5047353952" evidence="2">
    <location>
        <begin position="21"/>
        <end position="161"/>
    </location>
</feature>
<gene>
    <name evidence="5" type="primary">LOC110800948</name>
</gene>
<keyword evidence="1" id="KW-0812">Transmembrane</keyword>
<feature type="domain" description="Phytocyanin" evidence="3">
    <location>
        <begin position="21"/>
        <end position="120"/>
    </location>
</feature>
<name>A0A9R0J6U2_SPIOL</name>
<keyword evidence="4" id="KW-1185">Reference proteome</keyword>
<keyword evidence="2" id="KW-0732">Signal</keyword>
<dbReference type="GO" id="GO:0005886">
    <property type="term" value="C:plasma membrane"/>
    <property type="evidence" value="ECO:0000318"/>
    <property type="project" value="GO_Central"/>
</dbReference>
<feature type="signal peptide" evidence="2">
    <location>
        <begin position="1"/>
        <end position="20"/>
    </location>
</feature>
<dbReference type="InterPro" id="IPR003245">
    <property type="entry name" value="Phytocyanin_dom"/>
</dbReference>
<dbReference type="RefSeq" id="XP_021861961.2">
    <property type="nucleotide sequence ID" value="XM_022006269.2"/>
</dbReference>
<dbReference type="AlphaFoldDB" id="A0A9R0J6U2"/>
<dbReference type="GO" id="GO:0009055">
    <property type="term" value="F:electron transfer activity"/>
    <property type="evidence" value="ECO:0007669"/>
    <property type="project" value="InterPro"/>
</dbReference>
<dbReference type="SUPFAM" id="SSF49503">
    <property type="entry name" value="Cupredoxins"/>
    <property type="match status" value="1"/>
</dbReference>
<dbReference type="Gene3D" id="2.60.40.420">
    <property type="entry name" value="Cupredoxins - blue copper proteins"/>
    <property type="match status" value="1"/>
</dbReference>
<reference evidence="5" key="2">
    <citation type="submission" date="2025-08" db="UniProtKB">
        <authorList>
            <consortium name="RefSeq"/>
        </authorList>
    </citation>
    <scope>IDENTIFICATION</scope>
    <source>
        <tissue evidence="5">Leaf</tissue>
    </source>
</reference>
<dbReference type="Pfam" id="PF02298">
    <property type="entry name" value="Cu_bind_like"/>
    <property type="match status" value="1"/>
</dbReference>
<keyword evidence="1" id="KW-1133">Transmembrane helix</keyword>
<dbReference type="InterPro" id="IPR039391">
    <property type="entry name" value="Phytocyanin-like"/>
</dbReference>
<evidence type="ECO:0000256" key="1">
    <source>
        <dbReference type="SAM" id="Phobius"/>
    </source>
</evidence>
<evidence type="ECO:0000256" key="2">
    <source>
        <dbReference type="SAM" id="SignalP"/>
    </source>
</evidence>
<dbReference type="PANTHER" id="PTHR33021">
    <property type="entry name" value="BLUE COPPER PROTEIN"/>
    <property type="match status" value="1"/>
</dbReference>
<proteinExistence type="predicted"/>
<dbReference type="KEGG" id="soe:110800948"/>
<reference evidence="4" key="1">
    <citation type="journal article" date="2021" name="Nat. Commun.">
        <title>Genomic analyses provide insights into spinach domestication and the genetic basis of agronomic traits.</title>
        <authorList>
            <person name="Cai X."/>
            <person name="Sun X."/>
            <person name="Xu C."/>
            <person name="Sun H."/>
            <person name="Wang X."/>
            <person name="Ge C."/>
            <person name="Zhang Z."/>
            <person name="Wang Q."/>
            <person name="Fei Z."/>
            <person name="Jiao C."/>
            <person name="Wang Q."/>
        </authorList>
    </citation>
    <scope>NUCLEOTIDE SEQUENCE [LARGE SCALE GENOMIC DNA]</scope>
    <source>
        <strain evidence="4">cv. Varoflay</strain>
    </source>
</reference>
<protein>
    <submittedName>
        <fullName evidence="5">Early nodulin-like protein 20</fullName>
    </submittedName>
</protein>
<evidence type="ECO:0000259" key="3">
    <source>
        <dbReference type="PROSITE" id="PS51485"/>
    </source>
</evidence>
<organism evidence="4 5">
    <name type="scientific">Spinacia oleracea</name>
    <name type="common">Spinach</name>
    <dbReference type="NCBI Taxonomy" id="3562"/>
    <lineage>
        <taxon>Eukaryota</taxon>
        <taxon>Viridiplantae</taxon>
        <taxon>Streptophyta</taxon>
        <taxon>Embryophyta</taxon>
        <taxon>Tracheophyta</taxon>
        <taxon>Spermatophyta</taxon>
        <taxon>Magnoliopsida</taxon>
        <taxon>eudicotyledons</taxon>
        <taxon>Gunneridae</taxon>
        <taxon>Pentapetalae</taxon>
        <taxon>Caryophyllales</taxon>
        <taxon>Chenopodiaceae</taxon>
        <taxon>Chenopodioideae</taxon>
        <taxon>Anserineae</taxon>
        <taxon>Spinacia</taxon>
    </lineage>
</organism>
<dbReference type="InterPro" id="IPR008972">
    <property type="entry name" value="Cupredoxin"/>
</dbReference>
<dbReference type="PROSITE" id="PS51485">
    <property type="entry name" value="PHYTOCYANIN"/>
    <property type="match status" value="1"/>
</dbReference>
<sequence>MSTIGWVMLLVILMFDGVNGRRVDVGGNLGWNQNNNFSLWASQETFYIGDWLYFRFDKNYFDVLEVNQTSYENCNSNNFIANVTKGGRDVYQLKEARPYYFICSKGYCYGGMKVAINVKNSSLPAPSPQGNNAVGPSMYLASMNFMLVLFLAISVFITLFV</sequence>
<evidence type="ECO:0000313" key="5">
    <source>
        <dbReference type="RefSeq" id="XP_021861961.2"/>
    </source>
</evidence>
<dbReference type="PANTHER" id="PTHR33021:SF547">
    <property type="entry name" value="OS03G0758500 PROTEIN"/>
    <property type="match status" value="1"/>
</dbReference>
<feature type="transmembrane region" description="Helical" evidence="1">
    <location>
        <begin position="138"/>
        <end position="160"/>
    </location>
</feature>
<evidence type="ECO:0000313" key="4">
    <source>
        <dbReference type="Proteomes" id="UP000813463"/>
    </source>
</evidence>
<keyword evidence="1" id="KW-0472">Membrane</keyword>
<dbReference type="Proteomes" id="UP000813463">
    <property type="component" value="Chromosome 4"/>
</dbReference>
<dbReference type="GeneID" id="110800948"/>